<reference evidence="1" key="2">
    <citation type="journal article" date="2015" name="Data Brief">
        <title>Shoot transcriptome of the giant reed, Arundo donax.</title>
        <authorList>
            <person name="Barrero R.A."/>
            <person name="Guerrero F.D."/>
            <person name="Moolhuijzen P."/>
            <person name="Goolsby J.A."/>
            <person name="Tidwell J."/>
            <person name="Bellgard S.E."/>
            <person name="Bellgard M.I."/>
        </authorList>
    </citation>
    <scope>NUCLEOTIDE SEQUENCE</scope>
    <source>
        <tissue evidence="1">Shoot tissue taken approximately 20 cm above the soil surface</tissue>
    </source>
</reference>
<organism evidence="1">
    <name type="scientific">Arundo donax</name>
    <name type="common">Giant reed</name>
    <name type="synonym">Donax arundinaceus</name>
    <dbReference type="NCBI Taxonomy" id="35708"/>
    <lineage>
        <taxon>Eukaryota</taxon>
        <taxon>Viridiplantae</taxon>
        <taxon>Streptophyta</taxon>
        <taxon>Embryophyta</taxon>
        <taxon>Tracheophyta</taxon>
        <taxon>Spermatophyta</taxon>
        <taxon>Magnoliopsida</taxon>
        <taxon>Liliopsida</taxon>
        <taxon>Poales</taxon>
        <taxon>Poaceae</taxon>
        <taxon>PACMAD clade</taxon>
        <taxon>Arundinoideae</taxon>
        <taxon>Arundineae</taxon>
        <taxon>Arundo</taxon>
    </lineage>
</organism>
<name>A0A0A9A8X6_ARUDO</name>
<protein>
    <submittedName>
        <fullName evidence="1">Uncharacterized protein</fullName>
    </submittedName>
</protein>
<reference evidence="1" key="1">
    <citation type="submission" date="2014-09" db="EMBL/GenBank/DDBJ databases">
        <authorList>
            <person name="Magalhaes I.L.F."/>
            <person name="Oliveira U."/>
            <person name="Santos F.R."/>
            <person name="Vidigal T.H.D.A."/>
            <person name="Brescovit A.D."/>
            <person name="Santos A.J."/>
        </authorList>
    </citation>
    <scope>NUCLEOTIDE SEQUENCE</scope>
    <source>
        <tissue evidence="1">Shoot tissue taken approximately 20 cm above the soil surface</tissue>
    </source>
</reference>
<evidence type="ECO:0000313" key="1">
    <source>
        <dbReference type="EMBL" id="JAD46408.1"/>
    </source>
</evidence>
<accession>A0A0A9A8X6</accession>
<proteinExistence type="predicted"/>
<dbReference type="EMBL" id="GBRH01251487">
    <property type="protein sequence ID" value="JAD46408.1"/>
    <property type="molecule type" value="Transcribed_RNA"/>
</dbReference>
<sequence length="63" mass="7360">MSHQIPVSYFNVWLITNISRWHQSVSSNGDIGNNRQQADDFLAKGLRCVKFRAHVFCWYKSVC</sequence>
<dbReference type="AlphaFoldDB" id="A0A0A9A8X6"/>